<keyword evidence="16" id="KW-1185">Reference proteome</keyword>
<sequence>MLWKPLSDAGALSLPGDIYSMALNISKNSSCNPILTPHLTRLYFTVLAGGLMGVISILFLLVKMNTRSVTTTAVINLVVVHSVFLLTVPFRLTYLITKTWVFGLPFCKFVSAMLHIHMYLTFLFYVVILVIRYLIFFKCKDKVEFYRKLHAAAASVGMWLLVIVIVVPVVSQYGIQETYNEQDCFKFHKELSHVYVQVINYLVAVIVIATGVGLLVFQVVIIASIVRKLRHSSPSHQEFWAQLKNLLFIGVIFTCFLPYQLFRVYYLQVVAHSEGCNHDVAFYNEIFLSATAISCCDLLLFVLGGSHWFKQKIIDLWNCLLCR</sequence>
<dbReference type="PROSITE" id="PS50262">
    <property type="entry name" value="G_PROTEIN_RECEP_F1_2"/>
    <property type="match status" value="1"/>
</dbReference>
<dbReference type="InParanoid" id="L9L6Z1"/>
<dbReference type="KEGG" id="tup:102486380"/>
<keyword evidence="5" id="KW-0297">G-protein coupled receptor</keyword>
<dbReference type="InterPro" id="IPR017452">
    <property type="entry name" value="GPCR_Rhodpsn_7TM"/>
</dbReference>
<dbReference type="AlphaFoldDB" id="L9L6Z1"/>
<name>L9L6Z1_TUPCH</name>
<dbReference type="GO" id="GO:0005886">
    <property type="term" value="C:plasma membrane"/>
    <property type="evidence" value="ECO:0007669"/>
    <property type="project" value="UniProtKB-SubCell"/>
</dbReference>
<comment type="function">
    <text evidence="10">Orphan receptor.</text>
</comment>
<dbReference type="Pfam" id="PF00001">
    <property type="entry name" value="7tm_1"/>
    <property type="match status" value="1"/>
</dbReference>
<feature type="transmembrane region" description="Helical" evidence="13">
    <location>
        <begin position="74"/>
        <end position="96"/>
    </location>
</feature>
<dbReference type="InterPro" id="IPR047160">
    <property type="entry name" value="GP183-like"/>
</dbReference>
<evidence type="ECO:0000259" key="14">
    <source>
        <dbReference type="PROSITE" id="PS50262"/>
    </source>
</evidence>
<dbReference type="FunCoup" id="L9L6Z1">
    <property type="interactions" value="215"/>
</dbReference>
<evidence type="ECO:0000256" key="3">
    <source>
        <dbReference type="ARBA" id="ARBA00022692"/>
    </source>
</evidence>
<evidence type="ECO:0000256" key="10">
    <source>
        <dbReference type="ARBA" id="ARBA00035627"/>
    </source>
</evidence>
<evidence type="ECO:0000256" key="5">
    <source>
        <dbReference type="ARBA" id="ARBA00023040"/>
    </source>
</evidence>
<comment type="subcellular location">
    <subcellularLocation>
        <location evidence="1">Cell membrane</location>
        <topology evidence="1">Multi-pass membrane protein</topology>
    </subcellularLocation>
</comment>
<reference evidence="16" key="1">
    <citation type="submission" date="2012-07" db="EMBL/GenBank/DDBJ databases">
        <title>Genome of the Chinese tree shrew, a rising model animal genetically related to primates.</title>
        <authorList>
            <person name="Zhang G."/>
            <person name="Fan Y."/>
            <person name="Yao Y."/>
            <person name="Huang Z."/>
        </authorList>
    </citation>
    <scope>NUCLEOTIDE SEQUENCE [LARGE SCALE GENOMIC DNA]</scope>
</reference>
<protein>
    <recommendedName>
        <fullName evidence="11">Probable G-protein coupled receptor 141</fullName>
    </recommendedName>
    <alternativeName>
        <fullName evidence="12">G-protein coupled receptor PGR13</fullName>
    </alternativeName>
</protein>
<evidence type="ECO:0000256" key="1">
    <source>
        <dbReference type="ARBA" id="ARBA00004651"/>
    </source>
</evidence>
<feature type="domain" description="G-protein coupled receptors family 1 profile" evidence="14">
    <location>
        <begin position="52"/>
        <end position="301"/>
    </location>
</feature>
<dbReference type="GO" id="GO:0004930">
    <property type="term" value="F:G protein-coupled receptor activity"/>
    <property type="evidence" value="ECO:0007669"/>
    <property type="project" value="UniProtKB-KW"/>
</dbReference>
<keyword evidence="6 13" id="KW-0472">Membrane</keyword>
<dbReference type="Proteomes" id="UP000011518">
    <property type="component" value="Unassembled WGS sequence"/>
</dbReference>
<dbReference type="Gene3D" id="1.20.1070.10">
    <property type="entry name" value="Rhodopsin 7-helix transmembrane proteins"/>
    <property type="match status" value="1"/>
</dbReference>
<evidence type="ECO:0000256" key="12">
    <source>
        <dbReference type="ARBA" id="ARBA00078373"/>
    </source>
</evidence>
<proteinExistence type="predicted"/>
<keyword evidence="2" id="KW-1003">Cell membrane</keyword>
<dbReference type="PANTHER" id="PTHR24237">
    <property type="entry name" value="G-PROTEIN COUPLED RECEPTOR"/>
    <property type="match status" value="1"/>
</dbReference>
<keyword evidence="8" id="KW-0325">Glycoprotein</keyword>
<dbReference type="EMBL" id="KB320497">
    <property type="protein sequence ID" value="ELW70414.1"/>
    <property type="molecule type" value="Genomic_DNA"/>
</dbReference>
<organism evidence="15 16">
    <name type="scientific">Tupaia chinensis</name>
    <name type="common">Chinese tree shrew</name>
    <name type="synonym">Tupaia belangeri chinensis</name>
    <dbReference type="NCBI Taxonomy" id="246437"/>
    <lineage>
        <taxon>Eukaryota</taxon>
        <taxon>Metazoa</taxon>
        <taxon>Chordata</taxon>
        <taxon>Craniata</taxon>
        <taxon>Vertebrata</taxon>
        <taxon>Euteleostomi</taxon>
        <taxon>Mammalia</taxon>
        <taxon>Eutheria</taxon>
        <taxon>Euarchontoglires</taxon>
        <taxon>Scandentia</taxon>
        <taxon>Tupaiidae</taxon>
        <taxon>Tupaia</taxon>
    </lineage>
</organism>
<keyword evidence="7 15" id="KW-0675">Receptor</keyword>
<feature type="transmembrane region" description="Helical" evidence="13">
    <location>
        <begin position="198"/>
        <end position="226"/>
    </location>
</feature>
<accession>L9L6Z1</accession>
<evidence type="ECO:0000256" key="11">
    <source>
        <dbReference type="ARBA" id="ARBA00068715"/>
    </source>
</evidence>
<keyword evidence="9" id="KW-0807">Transducer</keyword>
<evidence type="ECO:0000256" key="8">
    <source>
        <dbReference type="ARBA" id="ARBA00023180"/>
    </source>
</evidence>
<reference evidence="16" key="2">
    <citation type="journal article" date="2013" name="Nat. Commun.">
        <title>Genome of the Chinese tree shrew.</title>
        <authorList>
            <person name="Fan Y."/>
            <person name="Huang Z.Y."/>
            <person name="Cao C.C."/>
            <person name="Chen C.S."/>
            <person name="Chen Y.X."/>
            <person name="Fan D.D."/>
            <person name="He J."/>
            <person name="Hou H.L."/>
            <person name="Hu L."/>
            <person name="Hu X.T."/>
            <person name="Jiang X.T."/>
            <person name="Lai R."/>
            <person name="Lang Y.S."/>
            <person name="Liang B."/>
            <person name="Liao S.G."/>
            <person name="Mu D."/>
            <person name="Ma Y.Y."/>
            <person name="Niu Y.Y."/>
            <person name="Sun X.Q."/>
            <person name="Xia J.Q."/>
            <person name="Xiao J."/>
            <person name="Xiong Z.Q."/>
            <person name="Xu L."/>
            <person name="Yang L."/>
            <person name="Zhang Y."/>
            <person name="Zhao W."/>
            <person name="Zhao X.D."/>
            <person name="Zheng Y.T."/>
            <person name="Zhou J.M."/>
            <person name="Zhu Y.B."/>
            <person name="Zhang G.J."/>
            <person name="Wang J."/>
            <person name="Yao Y.G."/>
        </authorList>
    </citation>
    <scope>NUCLEOTIDE SEQUENCE [LARGE SCALE GENOMIC DNA]</scope>
</reference>
<keyword evidence="4 13" id="KW-1133">Transmembrane helix</keyword>
<dbReference type="GO" id="GO:0008142">
    <property type="term" value="F:oxysterol binding"/>
    <property type="evidence" value="ECO:0007669"/>
    <property type="project" value="InterPro"/>
</dbReference>
<dbReference type="FunFam" id="1.20.1070.10:FF:000250">
    <property type="entry name" value="probable G-protein coupled receptor 141"/>
    <property type="match status" value="1"/>
</dbReference>
<evidence type="ECO:0000256" key="4">
    <source>
        <dbReference type="ARBA" id="ARBA00022989"/>
    </source>
</evidence>
<evidence type="ECO:0000256" key="2">
    <source>
        <dbReference type="ARBA" id="ARBA00022475"/>
    </source>
</evidence>
<evidence type="ECO:0000256" key="7">
    <source>
        <dbReference type="ARBA" id="ARBA00023170"/>
    </source>
</evidence>
<feature type="transmembrane region" description="Helical" evidence="13">
    <location>
        <begin position="246"/>
        <end position="266"/>
    </location>
</feature>
<feature type="transmembrane region" description="Helical" evidence="13">
    <location>
        <begin position="149"/>
        <end position="170"/>
    </location>
</feature>
<evidence type="ECO:0000256" key="13">
    <source>
        <dbReference type="SAM" id="Phobius"/>
    </source>
</evidence>
<dbReference type="InterPro" id="IPR000276">
    <property type="entry name" value="GPCR_Rhodpsn"/>
</dbReference>
<gene>
    <name evidence="15" type="ORF">TREES_T100002584</name>
</gene>
<feature type="transmembrane region" description="Helical" evidence="13">
    <location>
        <begin position="42"/>
        <end position="62"/>
    </location>
</feature>
<feature type="transmembrane region" description="Helical" evidence="13">
    <location>
        <begin position="286"/>
        <end position="304"/>
    </location>
</feature>
<evidence type="ECO:0000313" key="16">
    <source>
        <dbReference type="Proteomes" id="UP000011518"/>
    </source>
</evidence>
<dbReference type="PANTHER" id="PTHR24237:SF35">
    <property type="entry name" value="G-PROTEIN COUPLED RECEPTOR 141-RELATED"/>
    <property type="match status" value="1"/>
</dbReference>
<feature type="transmembrane region" description="Helical" evidence="13">
    <location>
        <begin position="116"/>
        <end position="137"/>
    </location>
</feature>
<dbReference type="SUPFAM" id="SSF81321">
    <property type="entry name" value="Family A G protein-coupled receptor-like"/>
    <property type="match status" value="1"/>
</dbReference>
<evidence type="ECO:0000313" key="15">
    <source>
        <dbReference type="EMBL" id="ELW70414.1"/>
    </source>
</evidence>
<evidence type="ECO:0000256" key="6">
    <source>
        <dbReference type="ARBA" id="ARBA00023136"/>
    </source>
</evidence>
<dbReference type="eggNOG" id="ENOG502RXS2">
    <property type="taxonomic scope" value="Eukaryota"/>
</dbReference>
<evidence type="ECO:0000256" key="9">
    <source>
        <dbReference type="ARBA" id="ARBA00023224"/>
    </source>
</evidence>
<keyword evidence="3 13" id="KW-0812">Transmembrane</keyword>